<dbReference type="NCBIfam" id="TIGR00104">
    <property type="entry name" value="tRNA_TsaA"/>
    <property type="match status" value="1"/>
</dbReference>
<dbReference type="CDD" id="cd09281">
    <property type="entry name" value="UPF0066"/>
    <property type="match status" value="1"/>
</dbReference>
<evidence type="ECO:0000313" key="5">
    <source>
        <dbReference type="Proteomes" id="UP001054902"/>
    </source>
</evidence>
<dbReference type="InterPro" id="IPR036413">
    <property type="entry name" value="YaeB-like_sf"/>
</dbReference>
<dbReference type="Proteomes" id="UP001054902">
    <property type="component" value="Unassembled WGS sequence"/>
</dbReference>
<evidence type="ECO:0000256" key="1">
    <source>
        <dbReference type="ARBA" id="ARBA00022691"/>
    </source>
</evidence>
<dbReference type="Pfam" id="PF01980">
    <property type="entry name" value="TrmO_N"/>
    <property type="match status" value="1"/>
</dbReference>
<dbReference type="PANTHER" id="PTHR12818">
    <property type="entry name" value="TRNA (ADENINE(37)-N6)-METHYLTRANSFERASE"/>
    <property type="match status" value="1"/>
</dbReference>
<organism evidence="4 5">
    <name type="scientific">Chaetoceros tenuissimus</name>
    <dbReference type="NCBI Taxonomy" id="426638"/>
    <lineage>
        <taxon>Eukaryota</taxon>
        <taxon>Sar</taxon>
        <taxon>Stramenopiles</taxon>
        <taxon>Ochrophyta</taxon>
        <taxon>Bacillariophyta</taxon>
        <taxon>Coscinodiscophyceae</taxon>
        <taxon>Chaetocerotophycidae</taxon>
        <taxon>Chaetocerotales</taxon>
        <taxon>Chaetocerotaceae</taxon>
        <taxon>Chaetoceros</taxon>
    </lineage>
</organism>
<comment type="similarity">
    <text evidence="2">Belongs to the tRNA methyltransferase O family.</text>
</comment>
<protein>
    <recommendedName>
        <fullName evidence="3">TsaA-like domain-containing protein</fullName>
    </recommendedName>
</protein>
<dbReference type="AlphaFoldDB" id="A0AAD3H1W5"/>
<dbReference type="Gene3D" id="2.40.30.70">
    <property type="entry name" value="YaeB-like"/>
    <property type="match status" value="1"/>
</dbReference>
<evidence type="ECO:0000313" key="4">
    <source>
        <dbReference type="EMBL" id="GFH47300.1"/>
    </source>
</evidence>
<dbReference type="PANTHER" id="PTHR12818:SF0">
    <property type="entry name" value="TRNA (ADENINE(37)-N6)-METHYLTRANSFERASE"/>
    <property type="match status" value="1"/>
</dbReference>
<sequence length="349" mass="38500">MTRESITIASGCLLALAAYHYHKKKLNEAVEKILILRDAERKGRIKAEIQLRSAIKNQEEQRVAASSAFYEQSDENQNPLLLRCIGSVVSPFTKRMGTPRQGALAPHARAFIELNSSVAPMETLDGIEKYSHAWILFTFHANTDVHALSVKTKVKPPRGGGIKVGSMATRSPHRPNNIGLSLVQITGIDHKKKRLHIAALDLVNGTPVYDIKPVVPWDVPGKFDGKELSVPAWVSNDDELKEVTFTDEAESQLEILLKRKKLFPLYSLNDLSDAKKAVQEVLAQDPRGQNNRGKLGNKDPYKITFCKVQISFVVGEDGVANVVNVSKLDLDDATFVDGIPLSKEGTMAS</sequence>
<feature type="domain" description="TsaA-like" evidence="3">
    <location>
        <begin position="82"/>
        <end position="223"/>
    </location>
</feature>
<name>A0AAD3H1W5_9STRA</name>
<dbReference type="InterPro" id="IPR036414">
    <property type="entry name" value="YaeB_N_sf"/>
</dbReference>
<dbReference type="InterPro" id="IPR023370">
    <property type="entry name" value="TrmO-like_N"/>
</dbReference>
<dbReference type="EMBL" id="BLLK01000022">
    <property type="protein sequence ID" value="GFH47300.1"/>
    <property type="molecule type" value="Genomic_DNA"/>
</dbReference>
<comment type="caution">
    <text evidence="4">The sequence shown here is derived from an EMBL/GenBank/DDBJ whole genome shotgun (WGS) entry which is preliminary data.</text>
</comment>
<keyword evidence="5" id="KW-1185">Reference proteome</keyword>
<dbReference type="PROSITE" id="PS51668">
    <property type="entry name" value="TSAA_2"/>
    <property type="match status" value="1"/>
</dbReference>
<dbReference type="SUPFAM" id="SSF118196">
    <property type="entry name" value="YaeB-like"/>
    <property type="match status" value="1"/>
</dbReference>
<dbReference type="Gene3D" id="3.30.2310.10">
    <property type="entry name" value="YaeB-like"/>
    <property type="match status" value="1"/>
</dbReference>
<proteinExistence type="inferred from homology"/>
<evidence type="ECO:0000256" key="2">
    <source>
        <dbReference type="ARBA" id="ARBA00033753"/>
    </source>
</evidence>
<keyword evidence="1" id="KW-0949">S-adenosyl-L-methionine</keyword>
<accession>A0AAD3H1W5</accession>
<dbReference type="InterPro" id="IPR040372">
    <property type="entry name" value="YaeB-like"/>
</dbReference>
<gene>
    <name evidence="4" type="ORF">CTEN210_03775</name>
</gene>
<evidence type="ECO:0000259" key="3">
    <source>
        <dbReference type="PROSITE" id="PS51668"/>
    </source>
</evidence>
<reference evidence="4 5" key="1">
    <citation type="journal article" date="2021" name="Sci. Rep.">
        <title>The genome of the diatom Chaetoceros tenuissimus carries an ancient integrated fragment of an extant virus.</title>
        <authorList>
            <person name="Hongo Y."/>
            <person name="Kimura K."/>
            <person name="Takaki Y."/>
            <person name="Yoshida Y."/>
            <person name="Baba S."/>
            <person name="Kobayashi G."/>
            <person name="Nagasaki K."/>
            <person name="Hano T."/>
            <person name="Tomaru Y."/>
        </authorList>
    </citation>
    <scope>NUCLEOTIDE SEQUENCE [LARGE SCALE GENOMIC DNA]</scope>
    <source>
        <strain evidence="4 5">NIES-3715</strain>
    </source>
</reference>